<dbReference type="PROSITE" id="PS51354">
    <property type="entry name" value="GLUTAREDOXIN_2"/>
    <property type="match status" value="1"/>
</dbReference>
<dbReference type="GO" id="GO:0005737">
    <property type="term" value="C:cytoplasm"/>
    <property type="evidence" value="ECO:0007669"/>
    <property type="project" value="TreeGrafter"/>
</dbReference>
<gene>
    <name evidence="8" type="ORF">SAMN02799615_01509</name>
</gene>
<dbReference type="AlphaFoldDB" id="A0A1I2CIF3"/>
<evidence type="ECO:0000256" key="3">
    <source>
        <dbReference type="ARBA" id="ARBA00022982"/>
    </source>
</evidence>
<evidence type="ECO:0000256" key="2">
    <source>
        <dbReference type="ARBA" id="ARBA00022448"/>
    </source>
</evidence>
<evidence type="ECO:0000313" key="8">
    <source>
        <dbReference type="EMBL" id="SFE67932.1"/>
    </source>
</evidence>
<keyword evidence="6" id="KW-0963">Cytoplasm</keyword>
<evidence type="ECO:0000259" key="7">
    <source>
        <dbReference type="Pfam" id="PF00462"/>
    </source>
</evidence>
<dbReference type="InterPro" id="IPR002109">
    <property type="entry name" value="Glutaredoxin"/>
</dbReference>
<dbReference type="InterPro" id="IPR014025">
    <property type="entry name" value="Glutaredoxin_subgr"/>
</dbReference>
<keyword evidence="3 6" id="KW-0249">Electron transport</keyword>
<comment type="function">
    <text evidence="6">Has a glutathione-disulfide oxidoreductase activity in the presence of NADPH and glutathione reductase. Reduces low molecular weight disulfides and proteins.</text>
</comment>
<dbReference type="PANTHER" id="PTHR45694">
    <property type="entry name" value="GLUTAREDOXIN 2"/>
    <property type="match status" value="1"/>
</dbReference>
<dbReference type="InterPro" id="IPR011900">
    <property type="entry name" value="GRX_bact"/>
</dbReference>
<dbReference type="GO" id="GO:0045454">
    <property type="term" value="P:cell redox homeostasis"/>
    <property type="evidence" value="ECO:0007669"/>
    <property type="project" value="InterPro"/>
</dbReference>
<evidence type="ECO:0000256" key="5">
    <source>
        <dbReference type="ARBA" id="ARBA00023284"/>
    </source>
</evidence>
<organism evidence="8 9">
    <name type="scientific">Dyella marensis</name>
    <dbReference type="NCBI Taxonomy" id="500610"/>
    <lineage>
        <taxon>Bacteria</taxon>
        <taxon>Pseudomonadati</taxon>
        <taxon>Pseudomonadota</taxon>
        <taxon>Gammaproteobacteria</taxon>
        <taxon>Lysobacterales</taxon>
        <taxon>Rhodanobacteraceae</taxon>
        <taxon>Dyella</taxon>
    </lineage>
</organism>
<sequence>MPKIEVYSTGYCPYCVSAKNLLKSKGLEWTEVMVDTDPARRDEMLQRSGGRRTVPQIFINDQHVGGFDDLVAADRSGKLAELLGGAA</sequence>
<dbReference type="RefSeq" id="WP_026636250.1">
    <property type="nucleotide sequence ID" value="NZ_FONH01000003.1"/>
</dbReference>
<dbReference type="InterPro" id="IPR036249">
    <property type="entry name" value="Thioredoxin-like_sf"/>
</dbReference>
<name>A0A1I2CIF3_9GAMM</name>
<evidence type="ECO:0000256" key="4">
    <source>
        <dbReference type="ARBA" id="ARBA00023157"/>
    </source>
</evidence>
<reference evidence="9" key="1">
    <citation type="submission" date="2016-10" db="EMBL/GenBank/DDBJ databases">
        <authorList>
            <person name="Varghese N."/>
            <person name="Submissions S."/>
        </authorList>
    </citation>
    <scope>NUCLEOTIDE SEQUENCE [LARGE SCALE GENOMIC DNA]</scope>
    <source>
        <strain evidence="9">UNC178MFTsu3.1</strain>
    </source>
</reference>
<dbReference type="NCBIfam" id="TIGR02181">
    <property type="entry name" value="GRX_bact"/>
    <property type="match status" value="1"/>
</dbReference>
<dbReference type="Pfam" id="PF00462">
    <property type="entry name" value="Glutaredoxin"/>
    <property type="match status" value="1"/>
</dbReference>
<dbReference type="CDD" id="cd03418">
    <property type="entry name" value="GRX_GRXb_1_3_like"/>
    <property type="match status" value="1"/>
</dbReference>
<dbReference type="SUPFAM" id="SSF52833">
    <property type="entry name" value="Thioredoxin-like"/>
    <property type="match status" value="1"/>
</dbReference>
<dbReference type="GO" id="GO:0015038">
    <property type="term" value="F:glutathione disulfide oxidoreductase activity"/>
    <property type="evidence" value="ECO:0007669"/>
    <property type="project" value="UniProtKB-UniRule"/>
</dbReference>
<proteinExistence type="inferred from homology"/>
<dbReference type="Gene3D" id="3.40.30.10">
    <property type="entry name" value="Glutaredoxin"/>
    <property type="match status" value="1"/>
</dbReference>
<dbReference type="EMBL" id="FONH01000003">
    <property type="protein sequence ID" value="SFE67932.1"/>
    <property type="molecule type" value="Genomic_DNA"/>
</dbReference>
<dbReference type="InterPro" id="IPR011767">
    <property type="entry name" value="GLR_AS"/>
</dbReference>
<keyword evidence="4" id="KW-1015">Disulfide bond</keyword>
<accession>A0A1I2CIF3</accession>
<dbReference type="STRING" id="500610.SAMN02799615_01509"/>
<dbReference type="PROSITE" id="PS00195">
    <property type="entry name" value="GLUTAREDOXIN_1"/>
    <property type="match status" value="1"/>
</dbReference>
<keyword evidence="5 6" id="KW-0676">Redox-active center</keyword>
<protein>
    <recommendedName>
        <fullName evidence="6">Glutaredoxin</fullName>
    </recommendedName>
</protein>
<dbReference type="Proteomes" id="UP000199477">
    <property type="component" value="Unassembled WGS sequence"/>
</dbReference>
<feature type="domain" description="Glutaredoxin" evidence="7">
    <location>
        <begin position="4"/>
        <end position="64"/>
    </location>
</feature>
<evidence type="ECO:0000313" key="9">
    <source>
        <dbReference type="Proteomes" id="UP000199477"/>
    </source>
</evidence>
<evidence type="ECO:0000256" key="1">
    <source>
        <dbReference type="ARBA" id="ARBA00007787"/>
    </source>
</evidence>
<evidence type="ECO:0000256" key="6">
    <source>
        <dbReference type="RuleBase" id="RU364065"/>
    </source>
</evidence>
<dbReference type="PRINTS" id="PR00160">
    <property type="entry name" value="GLUTAREDOXIN"/>
</dbReference>
<comment type="similarity">
    <text evidence="1 6">Belongs to the glutaredoxin family.</text>
</comment>
<dbReference type="PANTHER" id="PTHR45694:SF18">
    <property type="entry name" value="GLUTAREDOXIN-1-RELATED"/>
    <property type="match status" value="1"/>
</dbReference>
<dbReference type="GO" id="GO:0034599">
    <property type="term" value="P:cellular response to oxidative stress"/>
    <property type="evidence" value="ECO:0007669"/>
    <property type="project" value="TreeGrafter"/>
</dbReference>
<keyword evidence="9" id="KW-1185">Reference proteome</keyword>
<keyword evidence="2 6" id="KW-0813">Transport</keyword>